<gene>
    <name evidence="7" type="ORF">CVLEPA_LOCUS28802</name>
</gene>
<feature type="compositionally biased region" description="Basic and acidic residues" evidence="5">
    <location>
        <begin position="1021"/>
        <end position="1030"/>
    </location>
</feature>
<keyword evidence="1" id="KW-0677">Repeat</keyword>
<feature type="compositionally biased region" description="Low complexity" evidence="5">
    <location>
        <begin position="1305"/>
        <end position="1323"/>
    </location>
</feature>
<evidence type="ECO:0000256" key="3">
    <source>
        <dbReference type="PROSITE-ProRule" id="PRU00023"/>
    </source>
</evidence>
<dbReference type="PROSITE" id="PS50297">
    <property type="entry name" value="ANK_REP_REGION"/>
    <property type="match status" value="3"/>
</dbReference>
<feature type="compositionally biased region" description="Low complexity" evidence="5">
    <location>
        <begin position="542"/>
        <end position="571"/>
    </location>
</feature>
<feature type="compositionally biased region" description="Polar residues" evidence="5">
    <location>
        <begin position="595"/>
        <end position="609"/>
    </location>
</feature>
<keyword evidence="2 3" id="KW-0040">ANK repeat</keyword>
<feature type="compositionally biased region" description="Low complexity" evidence="5">
    <location>
        <begin position="730"/>
        <end position="751"/>
    </location>
</feature>
<dbReference type="PROSITE" id="PS50088">
    <property type="entry name" value="ANK_REPEAT"/>
    <property type="match status" value="3"/>
</dbReference>
<dbReference type="Pfam" id="PF13637">
    <property type="entry name" value="Ank_4"/>
    <property type="match status" value="1"/>
</dbReference>
<dbReference type="SUPFAM" id="SSF49723">
    <property type="entry name" value="Lipase/lipooxygenase domain (PLAT/LH2 domain)"/>
    <property type="match status" value="1"/>
</dbReference>
<feature type="compositionally biased region" description="Basic and acidic residues" evidence="5">
    <location>
        <begin position="857"/>
        <end position="866"/>
    </location>
</feature>
<feature type="region of interest" description="Disordered" evidence="5">
    <location>
        <begin position="1305"/>
        <end position="1352"/>
    </location>
</feature>
<evidence type="ECO:0000259" key="6">
    <source>
        <dbReference type="PROSITE" id="PS50095"/>
    </source>
</evidence>
<feature type="compositionally biased region" description="Low complexity" evidence="5">
    <location>
        <begin position="794"/>
        <end position="808"/>
    </location>
</feature>
<feature type="region of interest" description="Disordered" evidence="5">
    <location>
        <begin position="189"/>
        <end position="244"/>
    </location>
</feature>
<feature type="region of interest" description="Disordered" evidence="5">
    <location>
        <begin position="931"/>
        <end position="985"/>
    </location>
</feature>
<feature type="region of interest" description="Disordered" evidence="5">
    <location>
        <begin position="258"/>
        <end position="278"/>
    </location>
</feature>
<reference evidence="7 8" key="1">
    <citation type="submission" date="2024-02" db="EMBL/GenBank/DDBJ databases">
        <authorList>
            <person name="Daric V."/>
            <person name="Darras S."/>
        </authorList>
    </citation>
    <scope>NUCLEOTIDE SEQUENCE [LARGE SCALE GENOMIC DNA]</scope>
</reference>
<evidence type="ECO:0000256" key="2">
    <source>
        <dbReference type="ARBA" id="ARBA00023043"/>
    </source>
</evidence>
<feature type="compositionally biased region" description="Polar residues" evidence="5">
    <location>
        <begin position="341"/>
        <end position="350"/>
    </location>
</feature>
<feature type="region of interest" description="Disordered" evidence="5">
    <location>
        <begin position="1021"/>
        <end position="1067"/>
    </location>
</feature>
<evidence type="ECO:0000256" key="4">
    <source>
        <dbReference type="PROSITE-ProRule" id="PRU00152"/>
    </source>
</evidence>
<feature type="region of interest" description="Disordered" evidence="5">
    <location>
        <begin position="856"/>
        <end position="896"/>
    </location>
</feature>
<feature type="compositionally biased region" description="Basic and acidic residues" evidence="5">
    <location>
        <begin position="778"/>
        <end position="793"/>
    </location>
</feature>
<feature type="domain" description="PLAT" evidence="6">
    <location>
        <begin position="383"/>
        <end position="502"/>
    </location>
</feature>
<feature type="compositionally biased region" description="Acidic residues" evidence="5">
    <location>
        <begin position="1324"/>
        <end position="1333"/>
    </location>
</feature>
<feature type="compositionally biased region" description="Low complexity" evidence="5">
    <location>
        <begin position="1034"/>
        <end position="1050"/>
    </location>
</feature>
<dbReference type="EMBL" id="CAWYQH010000152">
    <property type="protein sequence ID" value="CAK8695538.1"/>
    <property type="molecule type" value="Genomic_DNA"/>
</dbReference>
<accession>A0ABP0GWQ8</accession>
<dbReference type="SUPFAM" id="SSF48403">
    <property type="entry name" value="Ankyrin repeat"/>
    <property type="match status" value="1"/>
</dbReference>
<keyword evidence="8" id="KW-1185">Reference proteome</keyword>
<evidence type="ECO:0000256" key="1">
    <source>
        <dbReference type="ARBA" id="ARBA00022737"/>
    </source>
</evidence>
<dbReference type="Gene3D" id="1.25.40.20">
    <property type="entry name" value="Ankyrin repeat-containing domain"/>
    <property type="match status" value="1"/>
</dbReference>
<dbReference type="Gene3D" id="2.40.180.10">
    <property type="entry name" value="Catalase core domain"/>
    <property type="match status" value="1"/>
</dbReference>
<dbReference type="Proteomes" id="UP001642483">
    <property type="component" value="Unassembled WGS sequence"/>
</dbReference>
<feature type="compositionally biased region" description="Low complexity" evidence="5">
    <location>
        <begin position="954"/>
        <end position="976"/>
    </location>
</feature>
<comment type="caution">
    <text evidence="7">The sequence shown here is derived from an EMBL/GenBank/DDBJ whole genome shotgun (WGS) entry which is preliminary data.</text>
</comment>
<dbReference type="InterPro" id="IPR050776">
    <property type="entry name" value="Ank_Repeat/CDKN_Inhibitor"/>
</dbReference>
<proteinExistence type="predicted"/>
<feature type="compositionally biased region" description="Polar residues" evidence="5">
    <location>
        <begin position="1058"/>
        <end position="1067"/>
    </location>
</feature>
<evidence type="ECO:0000313" key="7">
    <source>
        <dbReference type="EMBL" id="CAK8695538.1"/>
    </source>
</evidence>
<feature type="compositionally biased region" description="Low complexity" evidence="5">
    <location>
        <begin position="667"/>
        <end position="687"/>
    </location>
</feature>
<feature type="region of interest" description="Disordered" evidence="5">
    <location>
        <begin position="509"/>
        <end position="834"/>
    </location>
</feature>
<dbReference type="Pfam" id="PF01477">
    <property type="entry name" value="PLAT"/>
    <property type="match status" value="1"/>
</dbReference>
<name>A0ABP0GWQ8_CLALP</name>
<feature type="compositionally biased region" description="Basic and acidic residues" evidence="5">
    <location>
        <begin position="752"/>
        <end position="771"/>
    </location>
</feature>
<dbReference type="InterPro" id="IPR036770">
    <property type="entry name" value="Ankyrin_rpt-contain_sf"/>
</dbReference>
<feature type="repeat" description="ANK" evidence="3">
    <location>
        <begin position="1237"/>
        <end position="1269"/>
    </location>
</feature>
<dbReference type="SMART" id="SM00248">
    <property type="entry name" value="ANK"/>
    <property type="match status" value="4"/>
</dbReference>
<sequence length="1352" mass="149322">MDVTSKQVIDAVAAKIKYYMEVKRKEEGFDLSGPNEPKRTYPHLKTGPMLSNGKIHDRSLKHYFTPSMIRTQIANLDVVRPGSPRQKSVQHQLRRSMRNDKCSPFLNASMYQEMNDELYTAQVEALNILQQETQQRIRKKVNHGDPILRRTVSPKMTHSEAKRLVNRSSQILVATETVALAHDIIAQRHSTAGRPQSAPAAHSMSGLPGLYENGPRPRTARGRVDVRRPLSSTPKPNKRKPKYVWNINGRRIPYAEYEETVEDDPSSSYSTSSSSVGFESQYKCTRGHRRFKRPMSAVTYSNDTRIHRAHRPYSADNSQKQQQQPNARSDYPSRKAVTPDSGFSVNAETQTKSHRRSRERVKQAFVVSSETSSDNGNAWIQLRKYRIEIQTGDRLGAGTTADIYLSLHGDKCETDEIYLTNPVSTDGRHKPFRRGQVDVFEIEAENVGDLQKIGIGHDQKDKGHSWFVDNVTIKCEGHSWNFKCKTWLSGAFSRRLTFRYITLDHNASEISESDSDENSHHSESSSSISSRGNRKKIKSRKSSTSSDSSRSSIRSKQSSVKSASSASSMKKMLFQQLQQASVENHQEEDIEKKSVSTQGIVVDKTQQNVNDDKSSLEYSSDSTIGGKRSIKDDQSFVEESDDTVTNVTSDTDNESDTISTTSKESIKLAPSKSTSTLSKSSTSLASNSDDDFFETPQKHTVDGSLSSSLASLVGRKSEERRSTGFFETVNNSLFSNNKSSSSGSRRSSSSSESDKDPKRNHSPEIEKESPKQPDIVSVDEKTELALAEKKLVLSKDVSSSSSSSSSSSDSEDDQPPQHAPLRKQPSFAGSVSVDVESAKPVTSVALVAAAMETVPEPVREESEMTVHEVLTSPVNNDDLLQPPSRRSSTSSAHSNQSYSIFVDNKGELTIPDVSTFVKKAIIRTISSLSNGKSSALSASEDDGENEVKAEEETQSQSSSSSSSESSSSDEASKSSSGIPTKRMKRLSIAESIPINLETSKTIFSPSLEVAPVETVEEPLRGEIETQEHEVIAPSPSVSSRKASSSSSSSSDNEEEHGQTQGSVINEASTVDEDNMQAKEEADVFKGSFSAGEEAARRPSLTYPALADDESYKRHIDDSSGAREVDEEGTIASALHHFVRGDIHDLVEDGDLVKVTEIIKLRPDLKEQRNEKGWNPIHVAAAHGKLEILQWMSMNGFNLNAETPTGYTALHMAAMHDHVQCVTALHARGVDLDAINIDQQTSLHLAAMSGHLETTKWLVANRANIESRDLFQRTALDLARQYHHKEVAKFLKLRLREMKQQNSLMSGSVSSVVSSSESEHSSSSSEDDAQEEEERTSTIHDNPDVSGIKSYCC</sequence>
<protein>
    <recommendedName>
        <fullName evidence="6">PLAT domain-containing protein</fullName>
    </recommendedName>
</protein>
<dbReference type="InterPro" id="IPR036392">
    <property type="entry name" value="PLAT/LH2_dom_sf"/>
</dbReference>
<feature type="compositionally biased region" description="Basic residues" evidence="5">
    <location>
        <begin position="532"/>
        <end position="541"/>
    </location>
</feature>
<comment type="caution">
    <text evidence="4">Lacks conserved residue(s) required for the propagation of feature annotation.</text>
</comment>
<dbReference type="PANTHER" id="PTHR24201:SF15">
    <property type="entry name" value="ANKYRIN REPEAT DOMAIN-CONTAINING PROTEIN 66"/>
    <property type="match status" value="1"/>
</dbReference>
<dbReference type="Pfam" id="PF12796">
    <property type="entry name" value="Ank_2"/>
    <property type="match status" value="1"/>
</dbReference>
<dbReference type="SMART" id="SM00308">
    <property type="entry name" value="LH2"/>
    <property type="match status" value="1"/>
</dbReference>
<organism evidence="7 8">
    <name type="scientific">Clavelina lepadiformis</name>
    <name type="common">Light-bulb sea squirt</name>
    <name type="synonym">Ascidia lepadiformis</name>
    <dbReference type="NCBI Taxonomy" id="159417"/>
    <lineage>
        <taxon>Eukaryota</taxon>
        <taxon>Metazoa</taxon>
        <taxon>Chordata</taxon>
        <taxon>Tunicata</taxon>
        <taxon>Ascidiacea</taxon>
        <taxon>Aplousobranchia</taxon>
        <taxon>Clavelinidae</taxon>
        <taxon>Clavelina</taxon>
    </lineage>
</organism>
<evidence type="ECO:0000313" key="8">
    <source>
        <dbReference type="Proteomes" id="UP001642483"/>
    </source>
</evidence>
<dbReference type="InterPro" id="IPR001024">
    <property type="entry name" value="PLAT/LH2_dom"/>
</dbReference>
<dbReference type="InterPro" id="IPR002110">
    <property type="entry name" value="Ankyrin_rpt"/>
</dbReference>
<feature type="region of interest" description="Disordered" evidence="5">
    <location>
        <begin position="311"/>
        <end position="360"/>
    </location>
</feature>
<feature type="compositionally biased region" description="Polar residues" evidence="5">
    <location>
        <begin position="315"/>
        <end position="327"/>
    </location>
</feature>
<feature type="repeat" description="ANK" evidence="3">
    <location>
        <begin position="1204"/>
        <end position="1236"/>
    </location>
</feature>
<feature type="compositionally biased region" description="Basic and acidic residues" evidence="5">
    <location>
        <begin position="584"/>
        <end position="594"/>
    </location>
</feature>
<feature type="repeat" description="ANK" evidence="3">
    <location>
        <begin position="1171"/>
        <end position="1203"/>
    </location>
</feature>
<feature type="compositionally biased region" description="Low complexity" evidence="5">
    <location>
        <begin position="266"/>
        <end position="275"/>
    </location>
</feature>
<evidence type="ECO:0000256" key="5">
    <source>
        <dbReference type="SAM" id="MobiDB-lite"/>
    </source>
</evidence>
<feature type="compositionally biased region" description="Low complexity" evidence="5">
    <location>
        <begin position="884"/>
        <end position="896"/>
    </location>
</feature>
<dbReference type="PROSITE" id="PS50095">
    <property type="entry name" value="PLAT"/>
    <property type="match status" value="1"/>
</dbReference>
<dbReference type="PANTHER" id="PTHR24201">
    <property type="entry name" value="ANK_REP_REGION DOMAIN-CONTAINING PROTEIN"/>
    <property type="match status" value="1"/>
</dbReference>